<evidence type="ECO:0000313" key="3">
    <source>
        <dbReference type="Proteomes" id="UP000009236"/>
    </source>
</evidence>
<dbReference type="HOGENOM" id="CLU_316822_0_0_11"/>
<keyword evidence="1" id="KW-0732">Signal</keyword>
<dbReference type="AlphaFoldDB" id="F6FS17"/>
<dbReference type="KEGG" id="iva:Isova_2401"/>
<protein>
    <recommendedName>
        <fullName evidence="4">Hemagglutinin-related protein</fullName>
    </recommendedName>
</protein>
<organism evidence="3">
    <name type="scientific">Isoptericola variabilis (strain 225)</name>
    <dbReference type="NCBI Taxonomy" id="743718"/>
    <lineage>
        <taxon>Bacteria</taxon>
        <taxon>Bacillati</taxon>
        <taxon>Actinomycetota</taxon>
        <taxon>Actinomycetes</taxon>
        <taxon>Micrococcales</taxon>
        <taxon>Promicromonosporaceae</taxon>
        <taxon>Isoptericola</taxon>
    </lineage>
</organism>
<dbReference type="eggNOG" id="COG3858">
    <property type="taxonomic scope" value="Bacteria"/>
</dbReference>
<dbReference type="RefSeq" id="WP_013839505.1">
    <property type="nucleotide sequence ID" value="NC_015588.1"/>
</dbReference>
<sequence length="793" mass="82885">MRIAHRPAGPAIAAAFALLVGMLAAVAPSAPASAAPITDFRPGNIISDGVMYDYRSMSLAQVTTFIATEGAACQATTGNICLKDYRETTPSRPASELCPRPYAGASSETAAAIVTKAAVACGINPQVLLVTLQKEQGLITAPTGKPPSTYARALGFGCPDHTGGWCNPEYAGFANQVYSAAQQLQRYAAYPSSFSHRAYATNYVRYHPNPDCGSSPVYIENQATASMYNYTPYQPNAAALAAGSGTGDACSSYGNRNFHIYFKRWFGLPTDNRLPIGHVDSVTASGSGSIDVRGWAFDRDTSDPIKVHVYVDGRLATALTASLPRSDIARIYGRELAGFRGTVPAAPGSHQVCVYAINQPAGGNPRLACADVTVTNTPPRGSIDKVTSSGGMVTVKGWALDPDTTASIRVHAYLDGRGVRSGVADLSRPDVGRVFGLGDAHGYSLTFPASDGVHQVCVYAIDATAPPHTRIGCRELTVTNAAPVGRLDKVDPSTPSSTLVGGWAFDPDTDQPISVRYRVDGTTVLTGTASSYRPDVGRVYGVSDHHGYNGRVALRYGDHEVCVDASDSATGQFHTVGCRTTTVPDTVTAGALTSAEPGTASVTVSGWAWDYDVPDRPIVVSVLVDGAVAGTATADRTLSPTPAGAGRATVGYTAAVPATPGAHEVCVRATDPVSRATVTLGCQGVTVANSLPFGSLDVVEGRDDSIRVRGWAMDPDRPEPINVHLYVDGALRTGITANGYRPDVERVHGNGAMHGFDVVLDGIPAGSRTVCVYAINWPAGSNPRIGCATVDVT</sequence>
<name>F6FS17_ISOV2</name>
<evidence type="ECO:0000256" key="1">
    <source>
        <dbReference type="SAM" id="SignalP"/>
    </source>
</evidence>
<dbReference type="eggNOG" id="COG5479">
    <property type="taxonomic scope" value="Bacteria"/>
</dbReference>
<dbReference type="Proteomes" id="UP000009236">
    <property type="component" value="Chromosome"/>
</dbReference>
<keyword evidence="3" id="KW-1185">Reference proteome</keyword>
<evidence type="ECO:0008006" key="4">
    <source>
        <dbReference type="Google" id="ProtNLM"/>
    </source>
</evidence>
<dbReference type="STRING" id="743718.Isova_2401"/>
<proteinExistence type="predicted"/>
<evidence type="ECO:0000313" key="2">
    <source>
        <dbReference type="EMBL" id="AEG45114.1"/>
    </source>
</evidence>
<feature type="signal peptide" evidence="1">
    <location>
        <begin position="1"/>
        <end position="34"/>
    </location>
</feature>
<gene>
    <name evidence="2" type="ordered locus">Isova_2401</name>
</gene>
<reference evidence="2 3" key="1">
    <citation type="submission" date="2011-05" db="EMBL/GenBank/DDBJ databases">
        <title>Complete sequence of Isoptericola variabilis 225.</title>
        <authorList>
            <consortium name="US DOE Joint Genome Institute"/>
            <person name="Lucas S."/>
            <person name="Han J."/>
            <person name="Lapidus A."/>
            <person name="Cheng J.-F."/>
            <person name="Goodwin L."/>
            <person name="Pitluck S."/>
            <person name="Peters L."/>
            <person name="Mikhailova N."/>
            <person name="Zeytun A."/>
            <person name="Han C."/>
            <person name="Tapia R."/>
            <person name="Land M."/>
            <person name="Hauser L."/>
            <person name="Kyrpides N."/>
            <person name="Ivanova N."/>
            <person name="Pagani I."/>
            <person name="Siebers A."/>
            <person name="Allgaier M."/>
            <person name="Thelen M."/>
            <person name="Hugenholtz P."/>
            <person name="Gladden J."/>
            <person name="Woyke T."/>
        </authorList>
    </citation>
    <scope>NUCLEOTIDE SEQUENCE [LARGE SCALE GENOMIC DNA]</scope>
    <source>
        <strain evidence="3">225</strain>
    </source>
</reference>
<dbReference type="EMBL" id="CP002810">
    <property type="protein sequence ID" value="AEG45114.1"/>
    <property type="molecule type" value="Genomic_DNA"/>
</dbReference>
<accession>F6FS17</accession>
<feature type="chain" id="PRO_5003339876" description="Hemagglutinin-related protein" evidence="1">
    <location>
        <begin position="35"/>
        <end position="793"/>
    </location>
</feature>